<organism evidence="1">
    <name type="scientific">Siphoviridae sp. ctHip2</name>
    <dbReference type="NCBI Taxonomy" id="2827830"/>
    <lineage>
        <taxon>Viruses</taxon>
        <taxon>Duplodnaviria</taxon>
        <taxon>Heunggongvirae</taxon>
        <taxon>Uroviricota</taxon>
        <taxon>Caudoviricetes</taxon>
    </lineage>
</organism>
<name>A0A8S5RVK6_9CAUD</name>
<proteinExistence type="predicted"/>
<accession>A0A8S5RVK6</accession>
<sequence length="100" mass="11120">MTTFTFGLCAGRHDLPVTDFIFADRDITFPINPTALLDKVATKLNFVNFGDKLDVYVTGLTPATVAVIKFCSIKGIKLTLKHFDRDSNSFIDDVVFDKSL</sequence>
<reference evidence="1" key="1">
    <citation type="journal article" date="2021" name="Proc. Natl. Acad. Sci. U.S.A.">
        <title>A Catalog of Tens of Thousands of Viruses from Human Metagenomes Reveals Hidden Associations with Chronic Diseases.</title>
        <authorList>
            <person name="Tisza M.J."/>
            <person name="Buck C.B."/>
        </authorList>
    </citation>
    <scope>NUCLEOTIDE SEQUENCE</scope>
    <source>
        <strain evidence="1">CtHip2</strain>
    </source>
</reference>
<evidence type="ECO:0000313" key="1">
    <source>
        <dbReference type="EMBL" id="DAF42806.1"/>
    </source>
</evidence>
<dbReference type="EMBL" id="BK032497">
    <property type="protein sequence ID" value="DAF42806.1"/>
    <property type="molecule type" value="Genomic_DNA"/>
</dbReference>
<protein>
    <submittedName>
        <fullName evidence="1">Uncharacterized protein</fullName>
    </submittedName>
</protein>